<name>A0A430KYM6_9HYPO</name>
<reference evidence="3 4" key="1">
    <citation type="submission" date="2017-06" db="EMBL/GenBank/DDBJ databases">
        <title>Comparative genomic analysis of Ambrosia Fusariam Clade fungi.</title>
        <authorList>
            <person name="Stajich J.E."/>
            <person name="Carrillo J."/>
            <person name="Kijimoto T."/>
            <person name="Eskalen A."/>
            <person name="O'Donnell K."/>
            <person name="Kasson M."/>
        </authorList>
    </citation>
    <scope>NUCLEOTIDE SEQUENCE [LARGE SCALE GENOMIC DNA]</scope>
    <source>
        <strain evidence="3 4">UCR1854</strain>
    </source>
</reference>
<dbReference type="AlphaFoldDB" id="A0A430KYM6"/>
<sequence length="787" mass="86169">MQSPRAESQPVTQTSSAGLDRGSTYIPPRYRDNGNDGDDDNTSLGGGKDKQSLPPAQAEHDPNQDHAEPSEAESGVQSLPAATSFRESLTPRSTLEMEVRKDSNIYVSIAPPDSLPIAIQPQPVGLDAGPAKDNDDGVQSGDFVSGEPAMIASRGGNESDRDHGAYDAHQQPDPPSKRRRLEELGEYHRRKRQAESRDRPHHQPQQTTPTSLNGREGSTVRVSDHQLAQATEDARGRDGTPAGDVEIPIDPALFNDQQACNDDEEDEDGNNASLCGDKDDAEPANQTPSEAGSRSYSPPAAISFRESLTPRSTLEMEVQDSTIYVSNTPPDSLPIAIQPQQPVGLDADSAEHGDYDNNPVPILHSEQTRKRPRTGGWNASEATVTPEVEDSGQRRDLGDEPESQVLPESQTHHQPGECSSVRSSPTASSGFSNAIQRLISLITYQPRVGEDSEDYWIVPGSSDGSYCGEDDTSLSGNEDGQSALHREVGHGRHWDQDHAESANQMPLGAHPLPTVNPSHGLLTPGSTLVGEGITQCEAMLARERDADPPKDHEDGNSNDPAHIGRERDQSRSEEGSPAVTRPPEESSPGHSSQTATSGFPNATQQQPINLNTDQSGNGREGSVVSGETEMMTSAPRGASEGDQDDDNDDIDGAHQQPHSPSKRQPSDGAKRKRQRQELGEHDIEGTLAEIEFVTQGAGKLERIKESREEVEKAKEEEMALEKEIRIRKDKHQILKDEHQKLEERIEKFRRWIEEGKREIEWKEEELQDKRKGTISAKRKLAELWRLE</sequence>
<feature type="compositionally biased region" description="Basic and acidic residues" evidence="2">
    <location>
        <begin position="157"/>
        <end position="166"/>
    </location>
</feature>
<feature type="compositionally biased region" description="Polar residues" evidence="2">
    <location>
        <begin position="203"/>
        <end position="213"/>
    </location>
</feature>
<protein>
    <submittedName>
        <fullName evidence="3">Uncharacterized protein</fullName>
    </submittedName>
</protein>
<feature type="compositionally biased region" description="Basic and acidic residues" evidence="2">
    <location>
        <begin position="58"/>
        <end position="69"/>
    </location>
</feature>
<feature type="compositionally biased region" description="Basic and acidic residues" evidence="2">
    <location>
        <begin position="180"/>
        <end position="198"/>
    </location>
</feature>
<organism evidence="3 4">
    <name type="scientific">Fusarium euwallaceae</name>
    <dbReference type="NCBI Taxonomy" id="1147111"/>
    <lineage>
        <taxon>Eukaryota</taxon>
        <taxon>Fungi</taxon>
        <taxon>Dikarya</taxon>
        <taxon>Ascomycota</taxon>
        <taxon>Pezizomycotina</taxon>
        <taxon>Sordariomycetes</taxon>
        <taxon>Hypocreomycetidae</taxon>
        <taxon>Hypocreales</taxon>
        <taxon>Nectriaceae</taxon>
        <taxon>Fusarium</taxon>
        <taxon>Fusarium solani species complex</taxon>
    </lineage>
</organism>
<feature type="compositionally biased region" description="Polar residues" evidence="2">
    <location>
        <begin position="588"/>
        <end position="617"/>
    </location>
</feature>
<dbReference type="Proteomes" id="UP000287124">
    <property type="component" value="Unassembled WGS sequence"/>
</dbReference>
<feature type="region of interest" description="Disordered" evidence="2">
    <location>
        <begin position="464"/>
        <end position="690"/>
    </location>
</feature>
<evidence type="ECO:0000256" key="2">
    <source>
        <dbReference type="SAM" id="MobiDB-lite"/>
    </source>
</evidence>
<feature type="region of interest" description="Disordered" evidence="2">
    <location>
        <begin position="114"/>
        <end position="429"/>
    </location>
</feature>
<feature type="compositionally biased region" description="Basic and acidic residues" evidence="2">
    <location>
        <begin position="562"/>
        <end position="574"/>
    </location>
</feature>
<feature type="compositionally biased region" description="Acidic residues" evidence="2">
    <location>
        <begin position="641"/>
        <end position="650"/>
    </location>
</feature>
<feature type="compositionally biased region" description="Polar residues" evidence="2">
    <location>
        <begin position="420"/>
        <end position="429"/>
    </location>
</feature>
<feature type="compositionally biased region" description="Polar residues" evidence="2">
    <location>
        <begin position="75"/>
        <end position="93"/>
    </location>
</feature>
<dbReference type="EMBL" id="MIKF01000789">
    <property type="protein sequence ID" value="RTE68565.1"/>
    <property type="molecule type" value="Genomic_DNA"/>
</dbReference>
<feature type="compositionally biased region" description="Basic and acidic residues" evidence="2">
    <location>
        <begin position="664"/>
        <end position="684"/>
    </location>
</feature>
<feature type="region of interest" description="Disordered" evidence="2">
    <location>
        <begin position="1"/>
        <end position="101"/>
    </location>
</feature>
<feature type="compositionally biased region" description="Polar residues" evidence="2">
    <location>
        <begin position="1"/>
        <end position="17"/>
    </location>
</feature>
<feature type="coiled-coil region" evidence="1">
    <location>
        <begin position="696"/>
        <end position="758"/>
    </location>
</feature>
<gene>
    <name evidence="3" type="ORF">BHE90_017057</name>
</gene>
<feature type="compositionally biased region" description="Polar residues" evidence="2">
    <location>
        <begin position="284"/>
        <end position="296"/>
    </location>
</feature>
<keyword evidence="1" id="KW-0175">Coiled coil</keyword>
<evidence type="ECO:0000313" key="3">
    <source>
        <dbReference type="EMBL" id="RTE68565.1"/>
    </source>
</evidence>
<evidence type="ECO:0000313" key="4">
    <source>
        <dbReference type="Proteomes" id="UP000287124"/>
    </source>
</evidence>
<keyword evidence="4" id="KW-1185">Reference proteome</keyword>
<feature type="compositionally biased region" description="Basic and acidic residues" evidence="2">
    <location>
        <begin position="540"/>
        <end position="555"/>
    </location>
</feature>
<evidence type="ECO:0000256" key="1">
    <source>
        <dbReference type="SAM" id="Coils"/>
    </source>
</evidence>
<feature type="compositionally biased region" description="Polar residues" evidence="2">
    <location>
        <begin position="319"/>
        <end position="330"/>
    </location>
</feature>
<comment type="caution">
    <text evidence="3">The sequence shown here is derived from an EMBL/GenBank/DDBJ whole genome shotgun (WGS) entry which is preliminary data.</text>
</comment>
<accession>A0A430KYM6</accession>
<feature type="compositionally biased region" description="Basic and acidic residues" evidence="2">
    <location>
        <begin position="484"/>
        <end position="500"/>
    </location>
</feature>
<proteinExistence type="predicted"/>